<comment type="caution">
    <text evidence="1">The sequence shown here is derived from an EMBL/GenBank/DDBJ whole genome shotgun (WGS) entry which is preliminary data.</text>
</comment>
<dbReference type="SUPFAM" id="SSF160379">
    <property type="entry name" value="SP0830-like"/>
    <property type="match status" value="1"/>
</dbReference>
<dbReference type="Gene3D" id="3.30.70.1280">
    <property type="entry name" value="SP0830-like domains"/>
    <property type="match status" value="1"/>
</dbReference>
<protein>
    <submittedName>
        <fullName evidence="1">DUF1697 domain-containing protein</fullName>
    </submittedName>
</protein>
<dbReference type="Proteomes" id="UP001606302">
    <property type="component" value="Unassembled WGS sequence"/>
</dbReference>
<dbReference type="PANTHER" id="PTHR36439">
    <property type="entry name" value="BLL4334 PROTEIN"/>
    <property type="match status" value="1"/>
</dbReference>
<organism evidence="1 2">
    <name type="scientific">Pelomonas lactea</name>
    <dbReference type="NCBI Taxonomy" id="3299030"/>
    <lineage>
        <taxon>Bacteria</taxon>
        <taxon>Pseudomonadati</taxon>
        <taxon>Pseudomonadota</taxon>
        <taxon>Betaproteobacteria</taxon>
        <taxon>Burkholderiales</taxon>
        <taxon>Sphaerotilaceae</taxon>
        <taxon>Roseateles</taxon>
    </lineage>
</organism>
<keyword evidence="2" id="KW-1185">Reference proteome</keyword>
<gene>
    <name evidence="1" type="ORF">ACG04Q_17635</name>
</gene>
<name>A0ABW7GN80_9BURK</name>
<dbReference type="Pfam" id="PF08002">
    <property type="entry name" value="DUF1697"/>
    <property type="match status" value="1"/>
</dbReference>
<accession>A0ABW7GN80</accession>
<dbReference type="PANTHER" id="PTHR36439:SF1">
    <property type="entry name" value="DUF1697 DOMAIN-CONTAINING PROTEIN"/>
    <property type="match status" value="1"/>
</dbReference>
<dbReference type="RefSeq" id="WP_394512417.1">
    <property type="nucleotide sequence ID" value="NZ_JBIGHX010000006.1"/>
</dbReference>
<dbReference type="InterPro" id="IPR012545">
    <property type="entry name" value="DUF1697"/>
</dbReference>
<reference evidence="1 2" key="1">
    <citation type="submission" date="2024-08" db="EMBL/GenBank/DDBJ databases">
        <authorList>
            <person name="Lu H."/>
        </authorList>
    </citation>
    <scope>NUCLEOTIDE SEQUENCE [LARGE SCALE GENOMIC DNA]</scope>
    <source>
        <strain evidence="1 2">DXS20W</strain>
    </source>
</reference>
<dbReference type="PIRSF" id="PIRSF008502">
    <property type="entry name" value="UCP008502"/>
    <property type="match status" value="1"/>
</dbReference>
<proteinExistence type="predicted"/>
<dbReference type="EMBL" id="JBIGHX010000006">
    <property type="protein sequence ID" value="MFG6463400.1"/>
    <property type="molecule type" value="Genomic_DNA"/>
</dbReference>
<evidence type="ECO:0000313" key="1">
    <source>
        <dbReference type="EMBL" id="MFG6463400.1"/>
    </source>
</evidence>
<sequence length="173" mass="18798">MPRYVALLRGVSPMNCKMPELQRSLEDAGFTDVKTLLSSGNVAFSTPRAASAATLRKKLEAAMQAGLGRSFETHVRASQHLQQLIVADPFAAYPLRAGSKRVVTFLREPLAASPVELPRTHGEACIWGLDGAEVFCSYVPEAQGPVFMQLLEKTFGKDITTRTWDTVAKCASA</sequence>
<evidence type="ECO:0000313" key="2">
    <source>
        <dbReference type="Proteomes" id="UP001606302"/>
    </source>
</evidence>